<comment type="caution">
    <text evidence="1">The sequence shown here is derived from an EMBL/GenBank/DDBJ whole genome shotgun (WGS) entry which is preliminary data.</text>
</comment>
<keyword evidence="2" id="KW-1185">Reference proteome</keyword>
<sequence>MRPSLGPLNAPCRNIARQTTQKRIIPSTLVSWGQVRLASSSGSQRSGPNRGRGGGSATAGGRPQRTEAQDMESYETRIREAARIRDLANASLSRPRRATSTSTSSWDKAIRETTSSVEVMRDIISQFPTRDAISRVVAERPSADDALAGDDRRRHVSAAAAAISDLDIDPRRVAHFAAGDVYTPSQFALTADPRGIAASKLHGDRFRLVGRSPLEFYKDAHFLSEFVSPMGQIYAREVTGLSRKNHRLVVRAIKRARAAGLLSTVHRAITRLQQ</sequence>
<organism evidence="1 2">
    <name type="scientific">Lipomyces orientalis</name>
    <dbReference type="NCBI Taxonomy" id="1233043"/>
    <lineage>
        <taxon>Eukaryota</taxon>
        <taxon>Fungi</taxon>
        <taxon>Dikarya</taxon>
        <taxon>Ascomycota</taxon>
        <taxon>Saccharomycotina</taxon>
        <taxon>Lipomycetes</taxon>
        <taxon>Lipomycetales</taxon>
        <taxon>Lipomycetaceae</taxon>
        <taxon>Lipomyces</taxon>
    </lineage>
</organism>
<proteinExistence type="predicted"/>
<dbReference type="Proteomes" id="UP001489719">
    <property type="component" value="Unassembled WGS sequence"/>
</dbReference>
<dbReference type="EMBL" id="MU970055">
    <property type="protein sequence ID" value="KAK9323935.1"/>
    <property type="molecule type" value="Genomic_DNA"/>
</dbReference>
<gene>
    <name evidence="1" type="ORF">V1517DRAFT_344803</name>
</gene>
<name>A0ACC3TSF1_9ASCO</name>
<reference evidence="2" key="1">
    <citation type="journal article" date="2024" name="Front. Bioeng. Biotechnol.">
        <title>Genome-scale model development and genomic sequencing of the oleaginous clade Lipomyces.</title>
        <authorList>
            <person name="Czajka J.J."/>
            <person name="Han Y."/>
            <person name="Kim J."/>
            <person name="Mondo S.J."/>
            <person name="Hofstad B.A."/>
            <person name="Robles A."/>
            <person name="Haridas S."/>
            <person name="Riley R."/>
            <person name="LaButti K."/>
            <person name="Pangilinan J."/>
            <person name="Andreopoulos W."/>
            <person name="Lipzen A."/>
            <person name="Yan J."/>
            <person name="Wang M."/>
            <person name="Ng V."/>
            <person name="Grigoriev I.V."/>
            <person name="Spatafora J.W."/>
            <person name="Magnuson J.K."/>
            <person name="Baker S.E."/>
            <person name="Pomraning K.R."/>
        </authorList>
    </citation>
    <scope>NUCLEOTIDE SEQUENCE [LARGE SCALE GENOMIC DNA]</scope>
    <source>
        <strain evidence="2">CBS 10300</strain>
    </source>
</reference>
<evidence type="ECO:0000313" key="2">
    <source>
        <dbReference type="Proteomes" id="UP001489719"/>
    </source>
</evidence>
<accession>A0ACC3TSF1</accession>
<evidence type="ECO:0000313" key="1">
    <source>
        <dbReference type="EMBL" id="KAK9323935.1"/>
    </source>
</evidence>
<protein>
    <submittedName>
        <fullName evidence="1">Uncharacterized protein</fullName>
    </submittedName>
</protein>